<dbReference type="InterPro" id="IPR008979">
    <property type="entry name" value="Galactose-bd-like_sf"/>
</dbReference>
<protein>
    <recommendedName>
        <fullName evidence="5">F5/8 type C domain-containing protein</fullName>
    </recommendedName>
</protein>
<evidence type="ECO:0000313" key="3">
    <source>
        <dbReference type="EMBL" id="PPK68342.1"/>
    </source>
</evidence>
<sequence length="255" mass="27564">MRFPARKYLPPVLTLTAVATLAVVVQAGATSEAEAPAQVVAGAETTTPTSRPPTTLPPLPPACPPVTTTTYTTTPGGTTYTTPQPTSAAGPEAALTTFPPSSPTFPTPTPRPGVNFALEGWAQASSTYPSYLASKVNDNDVSTELGCAHSWSNDRDRSPTTTPEWVQVRWALPQQVSRVVVHTSDGYQLRDFDVQVLSQNEQWWDTVATYNYNTQNKVTAWFGNRATRGVRILAKTGPSHQPAFARVNEIQAFLY</sequence>
<feature type="chain" id="PRO_5039017051" description="F5/8 type C domain-containing protein" evidence="2">
    <location>
        <begin position="28"/>
        <end position="255"/>
    </location>
</feature>
<dbReference type="Gene3D" id="2.60.120.260">
    <property type="entry name" value="Galactose-binding domain-like"/>
    <property type="match status" value="1"/>
</dbReference>
<dbReference type="AlphaFoldDB" id="A0A2S6GSW7"/>
<feature type="region of interest" description="Disordered" evidence="1">
    <location>
        <begin position="30"/>
        <end position="92"/>
    </location>
</feature>
<evidence type="ECO:0000313" key="4">
    <source>
        <dbReference type="Proteomes" id="UP000239203"/>
    </source>
</evidence>
<gene>
    <name evidence="3" type="ORF">CLV40_10565</name>
</gene>
<keyword evidence="2" id="KW-0732">Signal</keyword>
<comment type="caution">
    <text evidence="3">The sequence shown here is derived from an EMBL/GenBank/DDBJ whole genome shotgun (WGS) entry which is preliminary data.</text>
</comment>
<dbReference type="RefSeq" id="WP_104478833.1">
    <property type="nucleotide sequence ID" value="NZ_CP154825.1"/>
</dbReference>
<name>A0A2S6GSW7_9PSEU</name>
<dbReference type="EMBL" id="PTIX01000005">
    <property type="protein sequence ID" value="PPK68342.1"/>
    <property type="molecule type" value="Genomic_DNA"/>
</dbReference>
<dbReference type="Pfam" id="PF22633">
    <property type="entry name" value="F5_F8_type_C_2"/>
    <property type="match status" value="1"/>
</dbReference>
<dbReference type="Proteomes" id="UP000239203">
    <property type="component" value="Unassembled WGS sequence"/>
</dbReference>
<feature type="compositionally biased region" description="Low complexity" evidence="1">
    <location>
        <begin position="65"/>
        <end position="86"/>
    </location>
</feature>
<feature type="compositionally biased region" description="Pro residues" evidence="1">
    <location>
        <begin position="50"/>
        <end position="64"/>
    </location>
</feature>
<accession>A0A2S6GSW7</accession>
<proteinExistence type="predicted"/>
<evidence type="ECO:0000256" key="1">
    <source>
        <dbReference type="SAM" id="MobiDB-lite"/>
    </source>
</evidence>
<evidence type="ECO:0008006" key="5">
    <source>
        <dbReference type="Google" id="ProtNLM"/>
    </source>
</evidence>
<dbReference type="OrthoDB" id="2483993at2"/>
<dbReference type="SUPFAM" id="SSF49785">
    <property type="entry name" value="Galactose-binding domain-like"/>
    <property type="match status" value="1"/>
</dbReference>
<evidence type="ECO:0000256" key="2">
    <source>
        <dbReference type="SAM" id="SignalP"/>
    </source>
</evidence>
<organism evidence="3 4">
    <name type="scientific">Actinokineospora auranticolor</name>
    <dbReference type="NCBI Taxonomy" id="155976"/>
    <lineage>
        <taxon>Bacteria</taxon>
        <taxon>Bacillati</taxon>
        <taxon>Actinomycetota</taxon>
        <taxon>Actinomycetes</taxon>
        <taxon>Pseudonocardiales</taxon>
        <taxon>Pseudonocardiaceae</taxon>
        <taxon>Actinokineospora</taxon>
    </lineage>
</organism>
<keyword evidence="4" id="KW-1185">Reference proteome</keyword>
<feature type="signal peptide" evidence="2">
    <location>
        <begin position="1"/>
        <end position="27"/>
    </location>
</feature>
<reference evidence="3 4" key="1">
    <citation type="submission" date="2018-02" db="EMBL/GenBank/DDBJ databases">
        <title>Genomic Encyclopedia of Archaeal and Bacterial Type Strains, Phase II (KMG-II): from individual species to whole genera.</title>
        <authorList>
            <person name="Goeker M."/>
        </authorList>
    </citation>
    <scope>NUCLEOTIDE SEQUENCE [LARGE SCALE GENOMIC DNA]</scope>
    <source>
        <strain evidence="3 4">YU 961-1</strain>
    </source>
</reference>